<dbReference type="Proteomes" id="UP000077667">
    <property type="component" value="Chromosome"/>
</dbReference>
<feature type="compositionally biased region" description="Polar residues" evidence="1">
    <location>
        <begin position="307"/>
        <end position="316"/>
    </location>
</feature>
<dbReference type="EMBL" id="CP015772">
    <property type="protein sequence ID" value="ANH81512.1"/>
    <property type="molecule type" value="Genomic_DNA"/>
</dbReference>
<feature type="chain" id="PRO_5008389852" description="Protein BatD" evidence="3">
    <location>
        <begin position="24"/>
        <end position="316"/>
    </location>
</feature>
<name>A0A1A9I499_9BACT</name>
<dbReference type="RefSeq" id="WP_067755953.1">
    <property type="nucleotide sequence ID" value="NZ_CP015772.1"/>
</dbReference>
<protein>
    <recommendedName>
        <fullName evidence="6">Protein BatD</fullName>
    </recommendedName>
</protein>
<organism evidence="4 5">
    <name type="scientific">Niabella ginsenosidivorans</name>
    <dbReference type="NCBI Taxonomy" id="1176587"/>
    <lineage>
        <taxon>Bacteria</taxon>
        <taxon>Pseudomonadati</taxon>
        <taxon>Bacteroidota</taxon>
        <taxon>Chitinophagia</taxon>
        <taxon>Chitinophagales</taxon>
        <taxon>Chitinophagaceae</taxon>
        <taxon>Niabella</taxon>
    </lineage>
</organism>
<keyword evidence="2" id="KW-0812">Transmembrane</keyword>
<evidence type="ECO:0000256" key="3">
    <source>
        <dbReference type="SAM" id="SignalP"/>
    </source>
</evidence>
<feature type="region of interest" description="Disordered" evidence="1">
    <location>
        <begin position="293"/>
        <end position="316"/>
    </location>
</feature>
<dbReference type="OrthoDB" id="9807384at2"/>
<keyword evidence="3" id="KW-0732">Signal</keyword>
<sequence length="316" mass="35898">MFKKGARIVVVSVLLLVALPAFAQETEVRASVNKQKILLGEPLLLKLEIRAPGKDSNEQFHLDSLPHFEFLKKDSIVREMVDGVQVTSQYYRITSFDSGRWVIPPVALTPDKKTEALFVEVVFTSPFDPGQPYHDIQDVHTVPFRLSKKIEQWWYLTALLLIMITVAIYWLTAEKKPRKQEALIKGAYAKAKHQLKELQRSGVAKNRVYARLVEIFRAYLLERTGVNSLHQTSGDLITRIRPLFSDKELYKETGNVLSLCDLVKFAKYDPGDAETGSAFKIIDQSIDHVEAGAKHPVQKPHPETVFSKAQETTKQQ</sequence>
<evidence type="ECO:0000313" key="5">
    <source>
        <dbReference type="Proteomes" id="UP000077667"/>
    </source>
</evidence>
<evidence type="ECO:0008006" key="6">
    <source>
        <dbReference type="Google" id="ProtNLM"/>
    </source>
</evidence>
<keyword evidence="2" id="KW-0472">Membrane</keyword>
<accession>A0A1A9I499</accession>
<feature type="signal peptide" evidence="3">
    <location>
        <begin position="1"/>
        <end position="23"/>
    </location>
</feature>
<evidence type="ECO:0000256" key="2">
    <source>
        <dbReference type="SAM" id="Phobius"/>
    </source>
</evidence>
<keyword evidence="5" id="KW-1185">Reference proteome</keyword>
<proteinExistence type="predicted"/>
<keyword evidence="2" id="KW-1133">Transmembrane helix</keyword>
<dbReference type="KEGG" id="nia:A8C56_11455"/>
<dbReference type="STRING" id="1176587.A8C56_11455"/>
<evidence type="ECO:0000313" key="4">
    <source>
        <dbReference type="EMBL" id="ANH81512.1"/>
    </source>
</evidence>
<feature type="transmembrane region" description="Helical" evidence="2">
    <location>
        <begin position="153"/>
        <end position="171"/>
    </location>
</feature>
<dbReference type="AlphaFoldDB" id="A0A1A9I499"/>
<evidence type="ECO:0000256" key="1">
    <source>
        <dbReference type="SAM" id="MobiDB-lite"/>
    </source>
</evidence>
<gene>
    <name evidence="4" type="ORF">A8C56_11455</name>
</gene>
<reference evidence="4 5" key="1">
    <citation type="submission" date="2016-05" db="EMBL/GenBank/DDBJ databases">
        <title>Niabella ginsenosidivorans BS26 whole genome sequencing.</title>
        <authorList>
            <person name="Im W.T."/>
            <person name="Siddiqi M.Z."/>
        </authorList>
    </citation>
    <scope>NUCLEOTIDE SEQUENCE [LARGE SCALE GENOMIC DNA]</scope>
    <source>
        <strain evidence="4 5">BS26</strain>
    </source>
</reference>